<feature type="signal peptide" evidence="1">
    <location>
        <begin position="1"/>
        <end position="21"/>
    </location>
</feature>
<dbReference type="PROSITE" id="PS51257">
    <property type="entry name" value="PROKAR_LIPOPROTEIN"/>
    <property type="match status" value="1"/>
</dbReference>
<protein>
    <submittedName>
        <fullName evidence="2">Uncharacterized protein</fullName>
    </submittedName>
</protein>
<evidence type="ECO:0000313" key="3">
    <source>
        <dbReference type="Proteomes" id="UP001162164"/>
    </source>
</evidence>
<feature type="non-terminal residue" evidence="2">
    <location>
        <position position="129"/>
    </location>
</feature>
<gene>
    <name evidence="2" type="ORF">NQ317_016152</name>
</gene>
<dbReference type="Proteomes" id="UP001162164">
    <property type="component" value="Unassembled WGS sequence"/>
</dbReference>
<proteinExistence type="predicted"/>
<accession>A0ABQ9JJP9</accession>
<feature type="chain" id="PRO_5046104711" evidence="1">
    <location>
        <begin position="22"/>
        <end position="129"/>
    </location>
</feature>
<sequence length="129" mass="15039">MSRCGLIFWFAFLHTITVIVGCERPLEVRGVEDYCWTKKVEVRERIQYTGKSVLNFAKKTLGMDIETDEEPQKCDYYTCIFQELKVMNGDGYPCHERMTKWVKNNVIYNHATILLSQIDKCTEGLSKSI</sequence>
<keyword evidence="3" id="KW-1185">Reference proteome</keyword>
<name>A0ABQ9JJP9_9CUCU</name>
<reference evidence="2" key="1">
    <citation type="journal article" date="2023" name="Insect Mol. Biol.">
        <title>Genome sequencing provides insights into the evolution of gene families encoding plant cell wall-degrading enzymes in longhorned beetles.</title>
        <authorList>
            <person name="Shin N.R."/>
            <person name="Okamura Y."/>
            <person name="Kirsch R."/>
            <person name="Pauchet Y."/>
        </authorList>
    </citation>
    <scope>NUCLEOTIDE SEQUENCE</scope>
    <source>
        <strain evidence="2">MMC_N1</strain>
    </source>
</reference>
<dbReference type="SUPFAM" id="SSF47565">
    <property type="entry name" value="Insect pheromone/odorant-binding proteins"/>
    <property type="match status" value="1"/>
</dbReference>
<evidence type="ECO:0000256" key="1">
    <source>
        <dbReference type="SAM" id="SignalP"/>
    </source>
</evidence>
<organism evidence="2 3">
    <name type="scientific">Molorchus minor</name>
    <dbReference type="NCBI Taxonomy" id="1323400"/>
    <lineage>
        <taxon>Eukaryota</taxon>
        <taxon>Metazoa</taxon>
        <taxon>Ecdysozoa</taxon>
        <taxon>Arthropoda</taxon>
        <taxon>Hexapoda</taxon>
        <taxon>Insecta</taxon>
        <taxon>Pterygota</taxon>
        <taxon>Neoptera</taxon>
        <taxon>Endopterygota</taxon>
        <taxon>Coleoptera</taxon>
        <taxon>Polyphaga</taxon>
        <taxon>Cucujiformia</taxon>
        <taxon>Chrysomeloidea</taxon>
        <taxon>Cerambycidae</taxon>
        <taxon>Lamiinae</taxon>
        <taxon>Monochamini</taxon>
        <taxon>Molorchus</taxon>
    </lineage>
</organism>
<dbReference type="EMBL" id="JAPWTJ010000496">
    <property type="protein sequence ID" value="KAJ8977882.1"/>
    <property type="molecule type" value="Genomic_DNA"/>
</dbReference>
<evidence type="ECO:0000313" key="2">
    <source>
        <dbReference type="EMBL" id="KAJ8977882.1"/>
    </source>
</evidence>
<keyword evidence="1" id="KW-0732">Signal</keyword>
<comment type="caution">
    <text evidence="2">The sequence shown here is derived from an EMBL/GenBank/DDBJ whole genome shotgun (WGS) entry which is preliminary data.</text>
</comment>
<dbReference type="InterPro" id="IPR036728">
    <property type="entry name" value="PBP_GOBP_sf"/>
</dbReference>